<protein>
    <submittedName>
        <fullName evidence="1">Lacal_2735 family protein</fullName>
    </submittedName>
</protein>
<organism evidence="1 2">
    <name type="scientific">Dokdonia sinensis</name>
    <dbReference type="NCBI Taxonomy" id="2479847"/>
    <lineage>
        <taxon>Bacteria</taxon>
        <taxon>Pseudomonadati</taxon>
        <taxon>Bacteroidota</taxon>
        <taxon>Flavobacteriia</taxon>
        <taxon>Flavobacteriales</taxon>
        <taxon>Flavobacteriaceae</taxon>
        <taxon>Dokdonia</taxon>
    </lineage>
</organism>
<comment type="caution">
    <text evidence="1">The sequence shown here is derived from an EMBL/GenBank/DDBJ whole genome shotgun (WGS) entry which is preliminary data.</text>
</comment>
<dbReference type="Proteomes" id="UP000281985">
    <property type="component" value="Unassembled WGS sequence"/>
</dbReference>
<name>A0A3M0G228_9FLAO</name>
<gene>
    <name evidence="1" type="ORF">EAX61_15360</name>
</gene>
<dbReference type="RefSeq" id="WP_121918597.1">
    <property type="nucleotide sequence ID" value="NZ_REFV01000020.1"/>
</dbReference>
<dbReference type="OrthoDB" id="1453925at2"/>
<dbReference type="InterPro" id="IPR045493">
    <property type="entry name" value="DUF6435"/>
</dbReference>
<dbReference type="EMBL" id="REFV01000020">
    <property type="protein sequence ID" value="RMB56232.1"/>
    <property type="molecule type" value="Genomic_DNA"/>
</dbReference>
<accession>A0A3M0G228</accession>
<keyword evidence="2" id="KW-1185">Reference proteome</keyword>
<dbReference type="NCBIfam" id="NF033487">
    <property type="entry name" value="Lacal_2735_fam"/>
    <property type="match status" value="1"/>
</dbReference>
<dbReference type="AlphaFoldDB" id="A0A3M0G228"/>
<proteinExistence type="predicted"/>
<reference evidence="1 2" key="1">
    <citation type="submission" date="2018-10" db="EMBL/GenBank/DDBJ databases">
        <title>Dokdonia luteus sp. nov., isolated from sea water.</title>
        <authorList>
            <person name="Zhou L.Y."/>
            <person name="Du Z.J."/>
        </authorList>
    </citation>
    <scope>NUCLEOTIDE SEQUENCE [LARGE SCALE GENOMIC DNA]</scope>
    <source>
        <strain evidence="1 2">SH27</strain>
    </source>
</reference>
<sequence>MTAASKHKRLKSFMERKYKRLVEEAYNYEYTDHSLSDVCTFEALQLDQKIKFLKY</sequence>
<evidence type="ECO:0000313" key="2">
    <source>
        <dbReference type="Proteomes" id="UP000281985"/>
    </source>
</evidence>
<evidence type="ECO:0000313" key="1">
    <source>
        <dbReference type="EMBL" id="RMB56232.1"/>
    </source>
</evidence>